<dbReference type="Pfam" id="PF00174">
    <property type="entry name" value="Oxidored_molyb"/>
    <property type="match status" value="1"/>
</dbReference>
<evidence type="ECO:0000259" key="1">
    <source>
        <dbReference type="Pfam" id="PF00174"/>
    </source>
</evidence>
<dbReference type="PATRIC" id="fig|273063.9.peg.1232"/>
<proteinExistence type="predicted"/>
<dbReference type="KEGG" id="sto:STK_10950"/>
<dbReference type="Proteomes" id="UP000001015">
    <property type="component" value="Chromosome"/>
</dbReference>
<dbReference type="AlphaFoldDB" id="F9VNU7"/>
<dbReference type="InterPro" id="IPR000572">
    <property type="entry name" value="OxRdtase_Mopterin-bd_dom"/>
</dbReference>
<dbReference type="eggNOG" id="arCOG00264">
    <property type="taxonomic scope" value="Archaea"/>
</dbReference>
<dbReference type="EMBL" id="BA000023">
    <property type="protein sequence ID" value="BAK54455.1"/>
    <property type="molecule type" value="Genomic_DNA"/>
</dbReference>
<reference evidence="3" key="1">
    <citation type="journal article" date="2001" name="DNA Res.">
        <title>Complete genome sequence of an aerobic thermoacidophilic Crenarchaeon, Sulfolobus tokodaii strain7.</title>
        <authorList>
            <person name="Kawarabayasi Y."/>
            <person name="Hino Y."/>
            <person name="Horikawa H."/>
            <person name="Jin-no K."/>
            <person name="Takahashi M."/>
            <person name="Sekine M."/>
            <person name="Baba S."/>
            <person name="Ankai A."/>
            <person name="Kosugi H."/>
            <person name="Hosoyama A."/>
            <person name="Fukui S."/>
            <person name="Nagai Y."/>
            <person name="Nishijima K."/>
            <person name="Otsuka R."/>
            <person name="Nakazawa H."/>
            <person name="Takamiya M."/>
            <person name="Kato Y."/>
            <person name="Yoshizawa T."/>
            <person name="Tanaka T."/>
            <person name="Kudoh Y."/>
            <person name="Yamazaki J."/>
            <person name="Kushida N."/>
            <person name="Oguchi A."/>
            <person name="Aoki K."/>
            <person name="Masuda S."/>
            <person name="Yanagii M."/>
            <person name="Nishimura M."/>
            <person name="Yamagishi A."/>
            <person name="Oshima T."/>
            <person name="Kikuchi H."/>
        </authorList>
    </citation>
    <scope>NUCLEOTIDE SEQUENCE [LARGE SCALE GENOMIC DNA]</scope>
    <source>
        <strain evidence="3">DSM 16993 / JCM 10545 / NBRC 100140 / 7</strain>
    </source>
</reference>
<dbReference type="PANTHER" id="PTHR43032:SF4">
    <property type="entry name" value="OXIDOREDUCTASE MOLYBDOPTERIN-BINDING DOMAIN-CONTAINING PROTEIN"/>
    <property type="match status" value="1"/>
</dbReference>
<sequence>MHFKTMDEFTLKIYGLVEKNINLTLDDIKALPKVGLTFDFRCVEGWEIKDTQWQGVRVRDLLLLAKPLNNAKYVIFKSGDYTITLSLDKVMEDNVVLAYEYMGKPLTREKGGPIRLVFPSQYCYESVKWLREIELTDIYKEGTGKRIALSRIGKNNA</sequence>
<dbReference type="InterPro" id="IPR036374">
    <property type="entry name" value="OxRdtase_Mopterin-bd_sf"/>
</dbReference>
<dbReference type="SUPFAM" id="SSF56524">
    <property type="entry name" value="Oxidoreductase molybdopterin-binding domain"/>
    <property type="match status" value="1"/>
</dbReference>
<organism evidence="2 3">
    <name type="scientific">Sulfurisphaera tokodaii (strain DSM 16993 / JCM 10545 / NBRC 100140 / 7)</name>
    <name type="common">Sulfolobus tokodaii</name>
    <dbReference type="NCBI Taxonomy" id="273063"/>
    <lineage>
        <taxon>Archaea</taxon>
        <taxon>Thermoproteota</taxon>
        <taxon>Thermoprotei</taxon>
        <taxon>Sulfolobales</taxon>
        <taxon>Sulfolobaceae</taxon>
        <taxon>Sulfurisphaera</taxon>
    </lineage>
</organism>
<dbReference type="CDD" id="cd00321">
    <property type="entry name" value="SO_family_Moco"/>
    <property type="match status" value="1"/>
</dbReference>
<dbReference type="Gene3D" id="3.90.420.10">
    <property type="entry name" value="Oxidoreductase, molybdopterin-binding domain"/>
    <property type="match status" value="1"/>
</dbReference>
<gene>
    <name evidence="2" type="primary">ST1095</name>
    <name evidence="2" type="ordered locus">STK_10950</name>
</gene>
<evidence type="ECO:0000313" key="3">
    <source>
        <dbReference type="Proteomes" id="UP000001015"/>
    </source>
</evidence>
<evidence type="ECO:0000313" key="2">
    <source>
        <dbReference type="EMBL" id="BAK54455.1"/>
    </source>
</evidence>
<accession>F9VNU7</accession>
<name>F9VNU7_SULTO</name>
<protein>
    <recommendedName>
        <fullName evidence="1">Oxidoreductase molybdopterin-binding domain-containing protein</fullName>
    </recommendedName>
</protein>
<dbReference type="STRING" id="273063.STK_10950"/>
<keyword evidence="3" id="KW-1185">Reference proteome</keyword>
<dbReference type="PANTHER" id="PTHR43032">
    <property type="entry name" value="PROTEIN-METHIONINE-SULFOXIDE REDUCTASE"/>
    <property type="match status" value="1"/>
</dbReference>
<feature type="domain" description="Oxidoreductase molybdopterin-binding" evidence="1">
    <location>
        <begin position="6"/>
        <end position="139"/>
    </location>
</feature>